<gene>
    <name evidence="2" type="primary">Aste57867_18213</name>
    <name evidence="1" type="ORF">As57867_018151</name>
    <name evidence="2" type="ORF">ASTE57867_18213</name>
</gene>
<dbReference type="SUPFAM" id="SSF53335">
    <property type="entry name" value="S-adenosyl-L-methionine-dependent methyltransferases"/>
    <property type="match status" value="1"/>
</dbReference>
<reference evidence="1" key="2">
    <citation type="submission" date="2019-06" db="EMBL/GenBank/DDBJ databases">
        <title>Genomics analysis of Aphanomyces spp. identifies a new class of oomycete effector associated with host adaptation.</title>
        <authorList>
            <person name="Gaulin E."/>
        </authorList>
    </citation>
    <scope>NUCLEOTIDE SEQUENCE</scope>
    <source>
        <strain evidence="1">CBS 578.67</strain>
    </source>
</reference>
<dbReference type="OrthoDB" id="194386at2759"/>
<dbReference type="Gene3D" id="3.40.50.150">
    <property type="entry name" value="Vaccinia Virus protein VP39"/>
    <property type="match status" value="1"/>
</dbReference>
<proteinExistence type="predicted"/>
<dbReference type="AlphaFoldDB" id="A0A485LAD7"/>
<reference evidence="2 3" key="1">
    <citation type="submission" date="2019-03" db="EMBL/GenBank/DDBJ databases">
        <authorList>
            <person name="Gaulin E."/>
            <person name="Dumas B."/>
        </authorList>
    </citation>
    <scope>NUCLEOTIDE SEQUENCE [LARGE SCALE GENOMIC DNA]</scope>
    <source>
        <strain evidence="2">CBS 568.67</strain>
    </source>
</reference>
<keyword evidence="3" id="KW-1185">Reference proteome</keyword>
<organism evidence="2 3">
    <name type="scientific">Aphanomyces stellatus</name>
    <dbReference type="NCBI Taxonomy" id="120398"/>
    <lineage>
        <taxon>Eukaryota</taxon>
        <taxon>Sar</taxon>
        <taxon>Stramenopiles</taxon>
        <taxon>Oomycota</taxon>
        <taxon>Saprolegniomycetes</taxon>
        <taxon>Saprolegniales</taxon>
        <taxon>Verrucalvaceae</taxon>
        <taxon>Aphanomyces</taxon>
    </lineage>
</organism>
<sequence>MAAPEADMMLALLNLYRAMNPTEQFMQTLRGCDGYTTLEFQDLFMTQVVQNTICDDYAPKRSYTFRILKLYVQDVENAGEELSDLLLADVLASVCHKNVSLGSADLDELHHVSYRIPRAGPVVVDDVITCRVAAAHNEVGMKLWEAGFFLAEYALSHPHVFQGKRILELGAGAGFTGLVIAAMPSVAAHVMLTDYAPVVMQNLRYNIEVNAPRLTCPVTAMALDWTEWTWDADNATAYDLLIAGDCVYDVDAFPDMMHVLGSFLDGDKAAAAIFASTLRNQKTFDAFLTQLRDHAIVYEDITAAAAKDMPQYYDYANRDSIRLCRLTRSLPLN</sequence>
<dbReference type="InterPro" id="IPR029063">
    <property type="entry name" value="SAM-dependent_MTases_sf"/>
</dbReference>
<dbReference type="PANTHER" id="PTHR14614">
    <property type="entry name" value="HEPATOCELLULAR CARCINOMA-ASSOCIATED ANTIGEN"/>
    <property type="match status" value="1"/>
</dbReference>
<protein>
    <submittedName>
        <fullName evidence="2">Aste57867_18213 protein</fullName>
    </submittedName>
</protein>
<dbReference type="EMBL" id="CAADRA010006400">
    <property type="protein sequence ID" value="VFT94951.1"/>
    <property type="molecule type" value="Genomic_DNA"/>
</dbReference>
<dbReference type="Proteomes" id="UP000332933">
    <property type="component" value="Unassembled WGS sequence"/>
</dbReference>
<name>A0A485LAD7_9STRA</name>
<dbReference type="Pfam" id="PF10294">
    <property type="entry name" value="Methyltransf_16"/>
    <property type="match status" value="1"/>
</dbReference>
<evidence type="ECO:0000313" key="2">
    <source>
        <dbReference type="EMBL" id="VFT94951.1"/>
    </source>
</evidence>
<evidence type="ECO:0000313" key="1">
    <source>
        <dbReference type="EMBL" id="KAF0690378.1"/>
    </source>
</evidence>
<accession>A0A485LAD7</accession>
<dbReference type="CDD" id="cd02440">
    <property type="entry name" value="AdoMet_MTases"/>
    <property type="match status" value="1"/>
</dbReference>
<evidence type="ECO:0000313" key="3">
    <source>
        <dbReference type="Proteomes" id="UP000332933"/>
    </source>
</evidence>
<dbReference type="EMBL" id="VJMH01006379">
    <property type="protein sequence ID" value="KAF0690378.1"/>
    <property type="molecule type" value="Genomic_DNA"/>
</dbReference>
<dbReference type="PANTHER" id="PTHR14614:SF163">
    <property type="entry name" value="METHYLTRANSFERASE SMALL DOMAIN-CONTAINING PROTEIN"/>
    <property type="match status" value="1"/>
</dbReference>
<dbReference type="InterPro" id="IPR019410">
    <property type="entry name" value="Methyltransf_16"/>
</dbReference>